<name>A0A512RII5_9BACT</name>
<reference evidence="1 2" key="1">
    <citation type="submission" date="2019-07" db="EMBL/GenBank/DDBJ databases">
        <title>Whole genome shotgun sequence of Chitinophaga cymbidii NBRC 109752.</title>
        <authorList>
            <person name="Hosoyama A."/>
            <person name="Uohara A."/>
            <person name="Ohji S."/>
            <person name="Ichikawa N."/>
        </authorList>
    </citation>
    <scope>NUCLEOTIDE SEQUENCE [LARGE SCALE GENOMIC DNA]</scope>
    <source>
        <strain evidence="1 2">NBRC 109752</strain>
    </source>
</reference>
<gene>
    <name evidence="1" type="ORF">CCY01nite_17730</name>
</gene>
<dbReference type="AlphaFoldDB" id="A0A512RII5"/>
<accession>A0A512RII5</accession>
<evidence type="ECO:0000313" key="2">
    <source>
        <dbReference type="Proteomes" id="UP000321436"/>
    </source>
</evidence>
<protein>
    <submittedName>
        <fullName evidence="1">Uncharacterized protein</fullName>
    </submittedName>
</protein>
<proteinExistence type="predicted"/>
<dbReference type="Proteomes" id="UP000321436">
    <property type="component" value="Unassembled WGS sequence"/>
</dbReference>
<dbReference type="EMBL" id="BKAU01000001">
    <property type="protein sequence ID" value="GEP95513.1"/>
    <property type="molecule type" value="Genomic_DNA"/>
</dbReference>
<comment type="caution">
    <text evidence="1">The sequence shown here is derived from an EMBL/GenBank/DDBJ whole genome shotgun (WGS) entry which is preliminary data.</text>
</comment>
<sequence>MRKLSVIKDLKANAMLFINDLDKYIKEQEKNEDDYLRWIDKKDFSIDFNIGPYRVFVETDVYPYQVKKAVFKVSFIDIFSGEKGEPIRELYSSCGTEGKIIFASRKTKNKTDDFPHATPEEIDVTQLGYVDSTKGLAEEYIFQIEKYISNRYSEDQFK</sequence>
<keyword evidence="2" id="KW-1185">Reference proteome</keyword>
<organism evidence="1 2">
    <name type="scientific">Chitinophaga cymbidii</name>
    <dbReference type="NCBI Taxonomy" id="1096750"/>
    <lineage>
        <taxon>Bacteria</taxon>
        <taxon>Pseudomonadati</taxon>
        <taxon>Bacteroidota</taxon>
        <taxon>Chitinophagia</taxon>
        <taxon>Chitinophagales</taxon>
        <taxon>Chitinophagaceae</taxon>
        <taxon>Chitinophaga</taxon>
    </lineage>
</organism>
<evidence type="ECO:0000313" key="1">
    <source>
        <dbReference type="EMBL" id="GEP95513.1"/>
    </source>
</evidence>